<keyword evidence="1" id="KW-0732">Signal</keyword>
<keyword evidence="3" id="KW-1185">Reference proteome</keyword>
<organism evidence="2 3">
    <name type="scientific">Myroides marinus</name>
    <dbReference type="NCBI Taxonomy" id="703342"/>
    <lineage>
        <taxon>Bacteria</taxon>
        <taxon>Pseudomonadati</taxon>
        <taxon>Bacteroidota</taxon>
        <taxon>Flavobacteriia</taxon>
        <taxon>Flavobacteriales</taxon>
        <taxon>Flavobacteriaceae</taxon>
        <taxon>Myroides</taxon>
    </lineage>
</organism>
<feature type="chain" id="PRO_5007848622" evidence="1">
    <location>
        <begin position="19"/>
        <end position="255"/>
    </location>
</feature>
<evidence type="ECO:0000313" key="3">
    <source>
        <dbReference type="Proteomes" id="UP000076630"/>
    </source>
</evidence>
<protein>
    <submittedName>
        <fullName evidence="2">Uncharacterized protein</fullName>
    </submittedName>
</protein>
<reference evidence="2 3" key="1">
    <citation type="submission" date="2016-01" db="EMBL/GenBank/DDBJ databases">
        <title>Whole genome sequencing of Myroides marinus L41.</title>
        <authorList>
            <person name="Hong K.W."/>
        </authorList>
    </citation>
    <scope>NUCLEOTIDE SEQUENCE [LARGE SCALE GENOMIC DNA]</scope>
    <source>
        <strain evidence="2 3">L41</strain>
    </source>
</reference>
<gene>
    <name evidence="2" type="ORF">AV926_04255</name>
</gene>
<dbReference type="OrthoDB" id="1151238at2"/>
<evidence type="ECO:0000256" key="1">
    <source>
        <dbReference type="SAM" id="SignalP"/>
    </source>
</evidence>
<comment type="caution">
    <text evidence="2">The sequence shown here is derived from an EMBL/GenBank/DDBJ whole genome shotgun (WGS) entry which is preliminary data.</text>
</comment>
<accession>A0A164ADD4</accession>
<feature type="signal peptide" evidence="1">
    <location>
        <begin position="1"/>
        <end position="18"/>
    </location>
</feature>
<dbReference type="Proteomes" id="UP000076630">
    <property type="component" value="Unassembled WGS sequence"/>
</dbReference>
<proteinExistence type="predicted"/>
<sequence>MKKFLVCMLLSVTSIAVAQKVVFKKGKVLYDKVPIANVEDKKGVYTISTLENEPVIIADPRITNERLFYVRVNLPEDNEKVLLVPPTHKKFSMSKAKIVIDEFTFGTYKIFTPQGIDKEAAKAIMTYDDSAFREKLKKNNQAYADLEGYAKEFKEQKWKFNDFGEFGKDENGKFVVYGKIKRYKDSGGMNVVYDIYFYDNTTKSFFIVGKWNEKRDRMFVLNNGETYFLPDAYSLPDFSLDMDSLAKAMVYLTKR</sequence>
<dbReference type="EMBL" id="LQNU01000037">
    <property type="protein sequence ID" value="KZE83601.1"/>
    <property type="molecule type" value="Genomic_DNA"/>
</dbReference>
<evidence type="ECO:0000313" key="2">
    <source>
        <dbReference type="EMBL" id="KZE83601.1"/>
    </source>
</evidence>
<dbReference type="AlphaFoldDB" id="A0A164ADD4"/>
<dbReference type="RefSeq" id="WP_038986881.1">
    <property type="nucleotide sequence ID" value="NZ_JACAJZ010000004.1"/>
</dbReference>
<name>A0A164ADD4_9FLAO</name>